<sequence>MVGFPPFTGWSTIRPGESAVFGISPEPDS</sequence>
<dbReference type="AlphaFoldDB" id="A0A7W7WWD0"/>
<protein>
    <submittedName>
        <fullName evidence="1">Uncharacterized protein</fullName>
    </submittedName>
</protein>
<organism evidence="1 2">
    <name type="scientific">Saccharothrix violaceirubra</name>
    <dbReference type="NCBI Taxonomy" id="413306"/>
    <lineage>
        <taxon>Bacteria</taxon>
        <taxon>Bacillati</taxon>
        <taxon>Actinomycetota</taxon>
        <taxon>Actinomycetes</taxon>
        <taxon>Pseudonocardiales</taxon>
        <taxon>Pseudonocardiaceae</taxon>
        <taxon>Saccharothrix</taxon>
    </lineage>
</organism>
<evidence type="ECO:0000313" key="2">
    <source>
        <dbReference type="Proteomes" id="UP000542674"/>
    </source>
</evidence>
<comment type="caution">
    <text evidence="1">The sequence shown here is derived from an EMBL/GenBank/DDBJ whole genome shotgun (WGS) entry which is preliminary data.</text>
</comment>
<dbReference type="Proteomes" id="UP000542674">
    <property type="component" value="Unassembled WGS sequence"/>
</dbReference>
<dbReference type="EMBL" id="JACHJS010000001">
    <property type="protein sequence ID" value="MBB4965448.1"/>
    <property type="molecule type" value="Genomic_DNA"/>
</dbReference>
<accession>A0A7W7WWD0</accession>
<evidence type="ECO:0000313" key="1">
    <source>
        <dbReference type="EMBL" id="MBB4965448.1"/>
    </source>
</evidence>
<keyword evidence="2" id="KW-1185">Reference proteome</keyword>
<gene>
    <name evidence="1" type="ORF">F4559_002807</name>
</gene>
<reference evidence="1 2" key="1">
    <citation type="submission" date="2020-08" db="EMBL/GenBank/DDBJ databases">
        <title>Sequencing the genomes of 1000 actinobacteria strains.</title>
        <authorList>
            <person name="Klenk H.-P."/>
        </authorList>
    </citation>
    <scope>NUCLEOTIDE SEQUENCE [LARGE SCALE GENOMIC DNA]</scope>
    <source>
        <strain evidence="1 2">DSM 45084</strain>
    </source>
</reference>
<name>A0A7W7WWD0_9PSEU</name>
<proteinExistence type="predicted"/>